<dbReference type="RefSeq" id="XP_004337502.1">
    <property type="nucleotide sequence ID" value="XM_004337454.1"/>
</dbReference>
<sequence>MENSSGAATSPAHSPASSSPSASGLRLKALRPPQLPPSTHPQPPQQGELRSEVVRLNVGGVVYVTTAATLRSRGENFFTGLLDRSREWATHDGDGALFVDRNGHHFGPVLDFLRTGRLVVPPGMDRSAVEAECNFYLIELPADARPQHLDKWDTCVLQWRRRSYTSVNTLLIKSADFVTSVTEQHCEFKLSESESHEEQEWHVVESLKDDIAELKETQFQVKVHEKEIQLITELIANGWEVAYNNASSSDGSFTDSSGMTFQL</sequence>
<dbReference type="CDD" id="cd18316">
    <property type="entry name" value="BTB_POZ_KCTD-like"/>
    <property type="match status" value="1"/>
</dbReference>
<dbReference type="KEGG" id="acan:ACA1_000570"/>
<reference evidence="3 4" key="1">
    <citation type="journal article" date="2013" name="Genome Biol.">
        <title>Genome of Acanthamoeba castellanii highlights extensive lateral gene transfer and early evolution of tyrosine kinase signaling.</title>
        <authorList>
            <person name="Clarke M."/>
            <person name="Lohan A.J."/>
            <person name="Liu B."/>
            <person name="Lagkouvardos I."/>
            <person name="Roy S."/>
            <person name="Zafar N."/>
            <person name="Bertelli C."/>
            <person name="Schilde C."/>
            <person name="Kianianmomeni A."/>
            <person name="Burglin T.R."/>
            <person name="Frech C."/>
            <person name="Turcotte B."/>
            <person name="Kopec K.O."/>
            <person name="Synnott J.M."/>
            <person name="Choo C."/>
            <person name="Paponov I."/>
            <person name="Finkler A."/>
            <person name="Soon Heng Tan C."/>
            <person name="Hutchins A.P."/>
            <person name="Weinmeier T."/>
            <person name="Rattei T."/>
            <person name="Chu J.S."/>
            <person name="Gimenez G."/>
            <person name="Irimia M."/>
            <person name="Rigden D.J."/>
            <person name="Fitzpatrick D.A."/>
            <person name="Lorenzo-Morales J."/>
            <person name="Bateman A."/>
            <person name="Chiu C.H."/>
            <person name="Tang P."/>
            <person name="Hegemann P."/>
            <person name="Fromm H."/>
            <person name="Raoult D."/>
            <person name="Greub G."/>
            <person name="Miranda-Saavedra D."/>
            <person name="Chen N."/>
            <person name="Nash P."/>
            <person name="Ginger M.L."/>
            <person name="Horn M."/>
            <person name="Schaap P."/>
            <person name="Caler L."/>
            <person name="Loftus B."/>
        </authorList>
    </citation>
    <scope>NUCLEOTIDE SEQUENCE [LARGE SCALE GENOMIC DNA]</scope>
    <source>
        <strain evidence="3 4">Neff</strain>
    </source>
</reference>
<dbReference type="AlphaFoldDB" id="M0QSU0"/>
<gene>
    <name evidence="3" type="ORF">ACA1_000570</name>
</gene>
<evidence type="ECO:0000313" key="3">
    <source>
        <dbReference type="EMBL" id="ELR15489.1"/>
    </source>
</evidence>
<dbReference type="SUPFAM" id="SSF54695">
    <property type="entry name" value="POZ domain"/>
    <property type="match status" value="1"/>
</dbReference>
<dbReference type="GeneID" id="14916128"/>
<dbReference type="STRING" id="1257118.M0QSU0"/>
<dbReference type="InterPro" id="IPR045068">
    <property type="entry name" value="BACURD1-3"/>
</dbReference>
<name>M0QSU0_ACACF</name>
<accession>M0QSU0</accession>
<dbReference type="InterPro" id="IPR000210">
    <property type="entry name" value="BTB/POZ_dom"/>
</dbReference>
<feature type="domain" description="BTB" evidence="2">
    <location>
        <begin position="52"/>
        <end position="153"/>
    </location>
</feature>
<organism evidence="3 4">
    <name type="scientific">Acanthamoeba castellanii (strain ATCC 30010 / Neff)</name>
    <dbReference type="NCBI Taxonomy" id="1257118"/>
    <lineage>
        <taxon>Eukaryota</taxon>
        <taxon>Amoebozoa</taxon>
        <taxon>Discosea</taxon>
        <taxon>Longamoebia</taxon>
        <taxon>Centramoebida</taxon>
        <taxon>Acanthamoebidae</taxon>
        <taxon>Acanthamoeba</taxon>
    </lineage>
</organism>
<keyword evidence="4" id="KW-1185">Reference proteome</keyword>
<dbReference type="InterPro" id="IPR011333">
    <property type="entry name" value="SKP1/BTB/POZ_sf"/>
</dbReference>
<dbReference type="InterPro" id="IPR003131">
    <property type="entry name" value="T1-type_BTB"/>
</dbReference>
<dbReference type="GO" id="GO:0034220">
    <property type="term" value="P:monoatomic ion transmembrane transport"/>
    <property type="evidence" value="ECO:0007669"/>
    <property type="project" value="UniProtKB-KW"/>
</dbReference>
<dbReference type="GO" id="GO:0051260">
    <property type="term" value="P:protein homooligomerization"/>
    <property type="evidence" value="ECO:0007669"/>
    <property type="project" value="InterPro"/>
</dbReference>
<dbReference type="OrthoDB" id="2414723at2759"/>
<feature type="compositionally biased region" description="Low complexity" evidence="1">
    <location>
        <begin position="1"/>
        <end position="23"/>
    </location>
</feature>
<evidence type="ECO:0000313" key="4">
    <source>
        <dbReference type="Proteomes" id="UP000011083"/>
    </source>
</evidence>
<feature type="region of interest" description="Disordered" evidence="1">
    <location>
        <begin position="1"/>
        <end position="48"/>
    </location>
</feature>
<keyword evidence="3" id="KW-0407">Ion channel</keyword>
<feature type="compositionally biased region" description="Pro residues" evidence="1">
    <location>
        <begin position="33"/>
        <end position="44"/>
    </location>
</feature>
<dbReference type="Pfam" id="PF02214">
    <property type="entry name" value="BTB_2"/>
    <property type="match status" value="1"/>
</dbReference>
<protein>
    <submittedName>
        <fullName evidence="3">K+ channel tetramerisation subfamily protein</fullName>
    </submittedName>
</protein>
<evidence type="ECO:0000256" key="1">
    <source>
        <dbReference type="SAM" id="MobiDB-lite"/>
    </source>
</evidence>
<keyword evidence="3" id="KW-0406">Ion transport</keyword>
<evidence type="ECO:0000259" key="2">
    <source>
        <dbReference type="SMART" id="SM00225"/>
    </source>
</evidence>
<dbReference type="VEuPathDB" id="AmoebaDB:ACA1_000570"/>
<keyword evidence="3" id="KW-0813">Transport</keyword>
<dbReference type="Proteomes" id="UP000011083">
    <property type="component" value="Unassembled WGS sequence"/>
</dbReference>
<dbReference type="PANTHER" id="PTHR11145">
    <property type="entry name" value="BTB/POZ DOMAIN-CONTAINING ADAPTER FOR CUL3-MEDIATED RHOA DEGRADATION PROTEIN FAMILY MEMBER"/>
    <property type="match status" value="1"/>
</dbReference>
<dbReference type="EMBL" id="KB008029">
    <property type="protein sequence ID" value="ELR15489.1"/>
    <property type="molecule type" value="Genomic_DNA"/>
</dbReference>
<dbReference type="SMART" id="SM00225">
    <property type="entry name" value="BTB"/>
    <property type="match status" value="1"/>
</dbReference>
<proteinExistence type="predicted"/>
<dbReference type="Gene3D" id="3.30.710.10">
    <property type="entry name" value="Potassium Channel Kv1.1, Chain A"/>
    <property type="match status" value="1"/>
</dbReference>
<dbReference type="PANTHER" id="PTHR11145:SF8">
    <property type="entry name" value="RE57120P"/>
    <property type="match status" value="1"/>
</dbReference>